<evidence type="ECO:0000313" key="17">
    <source>
        <dbReference type="EMBL" id="JAC78981.1"/>
    </source>
</evidence>
<evidence type="ECO:0000256" key="12">
    <source>
        <dbReference type="ARBA" id="ARBA00023098"/>
    </source>
</evidence>
<feature type="transmembrane region" description="Helical" evidence="15">
    <location>
        <begin position="61"/>
        <end position="83"/>
    </location>
</feature>
<feature type="transmembrane region" description="Helical" evidence="15">
    <location>
        <begin position="171"/>
        <end position="191"/>
    </location>
</feature>
<feature type="domain" description="Fatty acid hydroxylase" evidence="16">
    <location>
        <begin position="95"/>
        <end position="233"/>
    </location>
</feature>
<evidence type="ECO:0000256" key="3">
    <source>
        <dbReference type="ARBA" id="ARBA00009324"/>
    </source>
</evidence>
<keyword evidence="7" id="KW-0256">Endoplasmic reticulum</keyword>
<keyword evidence="6" id="KW-0479">Metal-binding</keyword>
<dbReference type="GO" id="GO:0005789">
    <property type="term" value="C:endoplasmic reticulum membrane"/>
    <property type="evidence" value="ECO:0007669"/>
    <property type="project" value="UniProtKB-SubCell"/>
</dbReference>
<evidence type="ECO:0000256" key="4">
    <source>
        <dbReference type="ARBA" id="ARBA00022516"/>
    </source>
</evidence>
<evidence type="ECO:0000256" key="13">
    <source>
        <dbReference type="ARBA" id="ARBA00023136"/>
    </source>
</evidence>
<evidence type="ECO:0000256" key="15">
    <source>
        <dbReference type="SAM" id="Phobius"/>
    </source>
</evidence>
<evidence type="ECO:0000256" key="14">
    <source>
        <dbReference type="ARBA" id="ARBA00023160"/>
    </source>
</evidence>
<evidence type="ECO:0000256" key="6">
    <source>
        <dbReference type="ARBA" id="ARBA00022723"/>
    </source>
</evidence>
<accession>A0A061S878</accession>
<evidence type="ECO:0000256" key="2">
    <source>
        <dbReference type="ARBA" id="ARBA00004477"/>
    </source>
</evidence>
<comment type="cofactor">
    <cofactor evidence="1">
        <name>Zn(2+)</name>
        <dbReference type="ChEBI" id="CHEBI:29105"/>
    </cofactor>
</comment>
<feature type="transmembrane region" description="Helical" evidence="15">
    <location>
        <begin position="143"/>
        <end position="165"/>
    </location>
</feature>
<reference evidence="17" key="1">
    <citation type="submission" date="2014-05" db="EMBL/GenBank/DDBJ databases">
        <title>The transcriptome of the halophilic microalga Tetraselmis sp. GSL018 isolated from the Great Salt Lake, Utah.</title>
        <authorList>
            <person name="Jinkerson R.E."/>
            <person name="D'Adamo S."/>
            <person name="Posewitz M.C."/>
        </authorList>
    </citation>
    <scope>NUCLEOTIDE SEQUENCE</scope>
    <source>
        <strain evidence="17">GSL018</strain>
    </source>
</reference>
<dbReference type="PANTHER" id="PTHR12863">
    <property type="entry name" value="FATTY ACID HYDROXYLASE"/>
    <property type="match status" value="1"/>
</dbReference>
<dbReference type="InterPro" id="IPR014430">
    <property type="entry name" value="Scs7"/>
</dbReference>
<dbReference type="PANTHER" id="PTHR12863:SF1">
    <property type="entry name" value="FATTY ACID 2-HYDROXYLASE"/>
    <property type="match status" value="1"/>
</dbReference>
<organism evidence="17">
    <name type="scientific">Tetraselmis sp. GSL018</name>
    <dbReference type="NCBI Taxonomy" id="582737"/>
    <lineage>
        <taxon>Eukaryota</taxon>
        <taxon>Viridiplantae</taxon>
        <taxon>Chlorophyta</taxon>
        <taxon>core chlorophytes</taxon>
        <taxon>Chlorodendrophyceae</taxon>
        <taxon>Chlorodendrales</taxon>
        <taxon>Chlorodendraceae</taxon>
        <taxon>Tetraselmis</taxon>
    </lineage>
</organism>
<dbReference type="Pfam" id="PF04116">
    <property type="entry name" value="FA_hydroxylase"/>
    <property type="match status" value="1"/>
</dbReference>
<keyword evidence="4" id="KW-0444">Lipid biosynthesis</keyword>
<name>A0A061S878_9CHLO</name>
<keyword evidence="13 15" id="KW-0472">Membrane</keyword>
<keyword evidence="5 15" id="KW-0812">Transmembrane</keyword>
<proteinExistence type="inferred from homology"/>
<keyword evidence="10 15" id="KW-1133">Transmembrane helix</keyword>
<keyword evidence="12" id="KW-0443">Lipid metabolism</keyword>
<evidence type="ECO:0000256" key="7">
    <source>
        <dbReference type="ARBA" id="ARBA00022824"/>
    </source>
</evidence>
<sequence length="242" mass="27745">MRDSKWSSEEQDTYEIDLKKPLLSQVCKLGSRYDEWVHKPVAGKPTHFENPWLESFLRVPWWLIPAIWVPLTLAFAGSSLWLLRPNLTHWLSLVMAGLLSWQFIEYSIHRWLFHAKAESPGFIRFHFLHHGAHHKFPMDKGNLVMHPLPSLLIAAVLAAFILSLVQPGVGFAYGTGLAAGYIGYDMTHYFVHHAGRLPWFMEGLKRTHMDHHFRDHDVSFGVSSPLVDHVLATLPRAPCKAE</sequence>
<comment type="similarity">
    <text evidence="3">Belongs to the sterol desaturase family.</text>
</comment>
<keyword evidence="14" id="KW-0275">Fatty acid biosynthesis</keyword>
<dbReference type="GO" id="GO:0080132">
    <property type="term" value="F:fatty acid 2-hydroxylase activity"/>
    <property type="evidence" value="ECO:0007669"/>
    <property type="project" value="InterPro"/>
</dbReference>
<evidence type="ECO:0000256" key="11">
    <source>
        <dbReference type="ARBA" id="ARBA00023002"/>
    </source>
</evidence>
<gene>
    <name evidence="17" type="ORF">TSPGSL018_13837</name>
</gene>
<keyword evidence="11" id="KW-0560">Oxidoreductase</keyword>
<dbReference type="InterPro" id="IPR006694">
    <property type="entry name" value="Fatty_acid_hydroxylase"/>
</dbReference>
<dbReference type="EMBL" id="GBEZ01006418">
    <property type="protein sequence ID" value="JAC78981.1"/>
    <property type="molecule type" value="Transcribed_RNA"/>
</dbReference>
<feature type="transmembrane region" description="Helical" evidence="15">
    <location>
        <begin position="89"/>
        <end position="108"/>
    </location>
</feature>
<dbReference type="GO" id="GO:0005506">
    <property type="term" value="F:iron ion binding"/>
    <property type="evidence" value="ECO:0007669"/>
    <property type="project" value="InterPro"/>
</dbReference>
<protein>
    <submittedName>
        <fullName evidence="17">Fatty acid 2-hydroxylase 1-like</fullName>
    </submittedName>
</protein>
<keyword evidence="9" id="KW-0862">Zinc</keyword>
<evidence type="ECO:0000256" key="1">
    <source>
        <dbReference type="ARBA" id="ARBA00001947"/>
    </source>
</evidence>
<dbReference type="AlphaFoldDB" id="A0A061S878"/>
<evidence type="ECO:0000256" key="8">
    <source>
        <dbReference type="ARBA" id="ARBA00022832"/>
    </source>
</evidence>
<keyword evidence="8" id="KW-0276">Fatty acid metabolism</keyword>
<comment type="subcellular location">
    <subcellularLocation>
        <location evidence="2">Endoplasmic reticulum membrane</location>
        <topology evidence="2">Multi-pass membrane protein</topology>
    </subcellularLocation>
</comment>
<dbReference type="GO" id="GO:0006633">
    <property type="term" value="P:fatty acid biosynthetic process"/>
    <property type="evidence" value="ECO:0007669"/>
    <property type="project" value="UniProtKB-KW"/>
</dbReference>
<evidence type="ECO:0000256" key="5">
    <source>
        <dbReference type="ARBA" id="ARBA00022692"/>
    </source>
</evidence>
<evidence type="ECO:0000256" key="10">
    <source>
        <dbReference type="ARBA" id="ARBA00022989"/>
    </source>
</evidence>
<evidence type="ECO:0000259" key="16">
    <source>
        <dbReference type="Pfam" id="PF04116"/>
    </source>
</evidence>
<evidence type="ECO:0000256" key="9">
    <source>
        <dbReference type="ARBA" id="ARBA00022833"/>
    </source>
</evidence>